<feature type="domain" description="PRC-barrel" evidence="1">
    <location>
        <begin position="26"/>
        <end position="101"/>
    </location>
</feature>
<dbReference type="Gene3D" id="2.30.30.240">
    <property type="entry name" value="PRC-barrel domain"/>
    <property type="match status" value="1"/>
</dbReference>
<name>A0A4P7C260_9GAMM</name>
<dbReference type="PANTHER" id="PTHR36505:SF1">
    <property type="entry name" value="BLR1072 PROTEIN"/>
    <property type="match status" value="1"/>
</dbReference>
<dbReference type="OrthoDB" id="286778at2"/>
<evidence type="ECO:0000313" key="2">
    <source>
        <dbReference type="EMBL" id="QBQ55730.1"/>
    </source>
</evidence>
<reference evidence="2 3" key="1">
    <citation type="submission" date="2019-03" db="EMBL/GenBank/DDBJ databases">
        <title>The genome sequence of Nitrosococcus wardiae strain D1FHST reveals the archetypal metabolic capacity of ammonia-oxidizing Gammaproteobacteria.</title>
        <authorList>
            <person name="Wang L."/>
            <person name="Lim C.K."/>
            <person name="Hanson T.E."/>
            <person name="Dang H."/>
            <person name="Klotz M.G."/>
        </authorList>
    </citation>
    <scope>NUCLEOTIDE SEQUENCE [LARGE SCALE GENOMIC DNA]</scope>
    <source>
        <strain evidence="2 3">D1FHS</strain>
    </source>
</reference>
<protein>
    <submittedName>
        <fullName evidence="2">PRC-barrel domain containing protein</fullName>
    </submittedName>
</protein>
<dbReference type="PANTHER" id="PTHR36505">
    <property type="entry name" value="BLR1072 PROTEIN"/>
    <property type="match status" value="1"/>
</dbReference>
<dbReference type="InterPro" id="IPR027275">
    <property type="entry name" value="PRC-brl_dom"/>
</dbReference>
<proteinExistence type="predicted"/>
<organism evidence="2 3">
    <name type="scientific">Nitrosococcus wardiae</name>
    <dbReference type="NCBI Taxonomy" id="1814290"/>
    <lineage>
        <taxon>Bacteria</taxon>
        <taxon>Pseudomonadati</taxon>
        <taxon>Pseudomonadota</taxon>
        <taxon>Gammaproteobacteria</taxon>
        <taxon>Chromatiales</taxon>
        <taxon>Chromatiaceae</taxon>
        <taxon>Nitrosococcus</taxon>
    </lineage>
</organism>
<keyword evidence="3" id="KW-1185">Reference proteome</keyword>
<accession>A0A4P7C260</accession>
<dbReference type="SUPFAM" id="SSF50346">
    <property type="entry name" value="PRC-barrel domain"/>
    <property type="match status" value="1"/>
</dbReference>
<sequence>MSTYPESGARVIGGEDNTNGPGPYIMAASTLEGDTVVNLEGEELGTITDIMVDVPKGRIAYAVLSFGGFLGMGDKLFAVPWNALILDAEDKCFVLKVDKETLKNAPGFDKGNWPTMADQRWATQVHTHYGTRPYWEDYTP</sequence>
<dbReference type="EMBL" id="CP038033">
    <property type="protein sequence ID" value="QBQ55730.1"/>
    <property type="molecule type" value="Genomic_DNA"/>
</dbReference>
<dbReference type="InterPro" id="IPR011033">
    <property type="entry name" value="PRC_barrel-like_sf"/>
</dbReference>
<evidence type="ECO:0000313" key="3">
    <source>
        <dbReference type="Proteomes" id="UP000294325"/>
    </source>
</evidence>
<dbReference type="KEGG" id="nwr:E3U44_15335"/>
<gene>
    <name evidence="2" type="ORF">E3U44_15335</name>
</gene>
<dbReference type="Proteomes" id="UP000294325">
    <property type="component" value="Chromosome"/>
</dbReference>
<dbReference type="AlphaFoldDB" id="A0A4P7C260"/>
<evidence type="ECO:0000259" key="1">
    <source>
        <dbReference type="Pfam" id="PF05239"/>
    </source>
</evidence>
<dbReference type="RefSeq" id="WP_134358987.1">
    <property type="nucleotide sequence ID" value="NZ_CP038033.1"/>
</dbReference>
<dbReference type="Pfam" id="PF05239">
    <property type="entry name" value="PRC"/>
    <property type="match status" value="1"/>
</dbReference>